<evidence type="ECO:0000313" key="3">
    <source>
        <dbReference type="Proteomes" id="UP000617340"/>
    </source>
</evidence>
<feature type="compositionally biased region" description="Basic and acidic residues" evidence="1">
    <location>
        <begin position="9"/>
        <end position="27"/>
    </location>
</feature>
<feature type="region of interest" description="Disordered" evidence="1">
    <location>
        <begin position="1"/>
        <end position="76"/>
    </location>
</feature>
<reference evidence="2" key="1">
    <citation type="journal article" date="2020" name="G3 (Bethesda)">
        <title>High-Quality Assemblies for Three Invasive Social Wasps from the &lt;i&gt;Vespula&lt;/i&gt; Genus.</title>
        <authorList>
            <person name="Harrop T.W.R."/>
            <person name="Guhlin J."/>
            <person name="McLaughlin G.M."/>
            <person name="Permina E."/>
            <person name="Stockwell P."/>
            <person name="Gilligan J."/>
            <person name="Le Lec M.F."/>
            <person name="Gruber M.A.M."/>
            <person name="Quinn O."/>
            <person name="Lovegrove M."/>
            <person name="Duncan E.J."/>
            <person name="Remnant E.J."/>
            <person name="Van Eeckhoven J."/>
            <person name="Graham B."/>
            <person name="Knapp R.A."/>
            <person name="Langford K.W."/>
            <person name="Kronenberg Z."/>
            <person name="Press M.O."/>
            <person name="Eacker S.M."/>
            <person name="Wilson-Rankin E.E."/>
            <person name="Purcell J."/>
            <person name="Lester P.J."/>
            <person name="Dearden P.K."/>
        </authorList>
    </citation>
    <scope>NUCLEOTIDE SEQUENCE</scope>
    <source>
        <strain evidence="2">Linc-1</strain>
    </source>
</reference>
<feature type="compositionally biased region" description="Acidic residues" evidence="1">
    <location>
        <begin position="28"/>
        <end position="58"/>
    </location>
</feature>
<dbReference type="Proteomes" id="UP000617340">
    <property type="component" value="Unassembled WGS sequence"/>
</dbReference>
<evidence type="ECO:0000313" key="2">
    <source>
        <dbReference type="EMBL" id="KAF7418038.1"/>
    </source>
</evidence>
<dbReference type="EMBL" id="JACSDZ010000001">
    <property type="protein sequence ID" value="KAF7418038.1"/>
    <property type="molecule type" value="Genomic_DNA"/>
</dbReference>
<dbReference type="AlphaFoldDB" id="A0A834U681"/>
<gene>
    <name evidence="2" type="ORF">HZH68_000691</name>
</gene>
<sequence length="76" mass="8891">MRPCLGRVLKRETEKKGYDDVGRNGDKDENEDENDDDDDDDDDDNDDDNDDDDDEEEKENAKICQLQRGLRSSFEF</sequence>
<name>A0A834U681_VESGE</name>
<protein>
    <submittedName>
        <fullName evidence="2">Uncharacterized protein</fullName>
    </submittedName>
</protein>
<keyword evidence="3" id="KW-1185">Reference proteome</keyword>
<proteinExistence type="predicted"/>
<organism evidence="2 3">
    <name type="scientific">Vespula germanica</name>
    <name type="common">German yellow jacket</name>
    <name type="synonym">Paravespula germanica</name>
    <dbReference type="NCBI Taxonomy" id="30212"/>
    <lineage>
        <taxon>Eukaryota</taxon>
        <taxon>Metazoa</taxon>
        <taxon>Ecdysozoa</taxon>
        <taxon>Arthropoda</taxon>
        <taxon>Hexapoda</taxon>
        <taxon>Insecta</taxon>
        <taxon>Pterygota</taxon>
        <taxon>Neoptera</taxon>
        <taxon>Endopterygota</taxon>
        <taxon>Hymenoptera</taxon>
        <taxon>Apocrita</taxon>
        <taxon>Aculeata</taxon>
        <taxon>Vespoidea</taxon>
        <taxon>Vespidae</taxon>
        <taxon>Vespinae</taxon>
        <taxon>Vespula</taxon>
    </lineage>
</organism>
<comment type="caution">
    <text evidence="2">The sequence shown here is derived from an EMBL/GenBank/DDBJ whole genome shotgun (WGS) entry which is preliminary data.</text>
</comment>
<evidence type="ECO:0000256" key="1">
    <source>
        <dbReference type="SAM" id="MobiDB-lite"/>
    </source>
</evidence>
<accession>A0A834U681</accession>